<dbReference type="PANTHER" id="PTHR43625">
    <property type="entry name" value="AFLATOXIN B1 ALDEHYDE REDUCTASE"/>
    <property type="match status" value="1"/>
</dbReference>
<name>A0A7D3QWL1_9VIRU</name>
<dbReference type="PANTHER" id="PTHR43625:SF40">
    <property type="entry name" value="ALDO-KETO REDUCTASE YAKC [NADP(+)]"/>
    <property type="match status" value="1"/>
</dbReference>
<dbReference type="InterPro" id="IPR050791">
    <property type="entry name" value="Aldo-Keto_reductase"/>
</dbReference>
<keyword evidence="4" id="KW-1185">Reference proteome</keyword>
<dbReference type="Gene3D" id="3.20.20.100">
    <property type="entry name" value="NADP-dependent oxidoreductase domain"/>
    <property type="match status" value="1"/>
</dbReference>
<proteinExistence type="predicted"/>
<evidence type="ECO:0000313" key="4">
    <source>
        <dbReference type="Proteomes" id="UP001162001"/>
    </source>
</evidence>
<dbReference type="InterPro" id="IPR023210">
    <property type="entry name" value="NADP_OxRdtase_dom"/>
</dbReference>
<evidence type="ECO:0000313" key="3">
    <source>
        <dbReference type="EMBL" id="QKF94686.1"/>
    </source>
</evidence>
<dbReference type="GO" id="GO:0016491">
    <property type="term" value="F:oxidoreductase activity"/>
    <property type="evidence" value="ECO:0007669"/>
    <property type="project" value="UniProtKB-KW"/>
</dbReference>
<keyword evidence="1" id="KW-0560">Oxidoreductase</keyword>
<feature type="domain" description="NADP-dependent oxidoreductase" evidence="2">
    <location>
        <begin position="5"/>
        <end position="312"/>
    </location>
</feature>
<dbReference type="InterPro" id="IPR036812">
    <property type="entry name" value="NAD(P)_OxRdtase_dom_sf"/>
</dbReference>
<reference evidence="3 4" key="1">
    <citation type="submission" date="2020-04" db="EMBL/GenBank/DDBJ databases">
        <title>Advantages and limits of metagenomic assembly and binning of a giant virus.</title>
        <authorList>
            <person name="Schulz F."/>
            <person name="Andreani J."/>
            <person name="Francis R."/>
            <person name="Boudjemaa H."/>
            <person name="Bou Khalil J.Y."/>
            <person name="Lee J."/>
            <person name="La Scola B."/>
            <person name="Woyke T."/>
        </authorList>
    </citation>
    <scope>NUCLEOTIDE SEQUENCE [LARGE SCALE GENOMIC DNA]</scope>
    <source>
        <strain evidence="3 4">FV1/VV64</strain>
    </source>
</reference>
<dbReference type="Proteomes" id="UP001162001">
    <property type="component" value="Segment"/>
</dbReference>
<dbReference type="Pfam" id="PF00248">
    <property type="entry name" value="Aldo_ket_red"/>
    <property type="match status" value="1"/>
</dbReference>
<evidence type="ECO:0000256" key="1">
    <source>
        <dbReference type="ARBA" id="ARBA00023002"/>
    </source>
</evidence>
<gene>
    <name evidence="3" type="ORF">Fadolivirus_1_1228</name>
</gene>
<evidence type="ECO:0000259" key="2">
    <source>
        <dbReference type="Pfam" id="PF00248"/>
    </source>
</evidence>
<dbReference type="EMBL" id="MT418680">
    <property type="protein sequence ID" value="QKF94686.1"/>
    <property type="molecule type" value="Genomic_DNA"/>
</dbReference>
<sequence length="327" mass="37962">MTHILGIGCMSLNDIDTLMKTVKYALSRLPQNDKLLLDTAQFYGQNRGDNEKLVGNLLDLLSEDEHKRLIVITKGGCSNFYLETEYPDHSVFVGPDIRDTMYEIADVFKKSWNTSKINLGIEKHKNVQFGYFIHRRHYDSEEFNKQLNVLKELYNNKEISFTGLSEVSLNDLKNANTIVPIHFLETEFSMNVQFLLLDGYVDYCKQHNINILAYSPLSRGFWSELTFNDNSGVRKYFSMWSDENFNKLFPMLKKVQEFAKRKSYTASQIALAWLMAHGSIPIPGSSSFENNKNNIHAYFINLTSNDIKELDNMVYDMTEKWGIKRYV</sequence>
<dbReference type="SUPFAM" id="SSF51430">
    <property type="entry name" value="NAD(P)-linked oxidoreductase"/>
    <property type="match status" value="1"/>
</dbReference>
<protein>
    <submittedName>
        <fullName evidence="3">NADP-dependent oxidoreductase</fullName>
    </submittedName>
</protein>
<organism evidence="3 4">
    <name type="scientific">Fadolivirus FV1/VV64</name>
    <dbReference type="NCBI Taxonomy" id="3070911"/>
    <lineage>
        <taxon>Viruses</taxon>
        <taxon>Varidnaviria</taxon>
        <taxon>Bamfordvirae</taxon>
        <taxon>Nucleocytoviricota</taxon>
        <taxon>Megaviricetes</taxon>
        <taxon>Imitervirales</taxon>
        <taxon>Mimiviridae</taxon>
        <taxon>Klosneuvirinae</taxon>
        <taxon>Fadolivirus</taxon>
        <taxon>Fadolivirus algeromassiliense</taxon>
    </lineage>
</organism>
<accession>A0A7D3QWL1</accession>